<accession>A0ABR7MZ59</accession>
<dbReference type="EMBL" id="JACRSX010000001">
    <property type="protein sequence ID" value="MBC8561365.1"/>
    <property type="molecule type" value="Genomic_DNA"/>
</dbReference>
<evidence type="ECO:0000313" key="2">
    <source>
        <dbReference type="Proteomes" id="UP000606193"/>
    </source>
</evidence>
<proteinExistence type="predicted"/>
<keyword evidence="2" id="KW-1185">Reference proteome</keyword>
<reference evidence="1 2" key="1">
    <citation type="submission" date="2020-08" db="EMBL/GenBank/DDBJ databases">
        <title>Genome public.</title>
        <authorList>
            <person name="Liu C."/>
            <person name="Sun Q."/>
        </authorList>
    </citation>
    <scope>NUCLEOTIDE SEQUENCE [LARGE SCALE GENOMIC DNA]</scope>
    <source>
        <strain evidence="1 2">NSJ-37</strain>
    </source>
</reference>
<organism evidence="1 2">
    <name type="scientific">Jutongia huaianensis</name>
    <dbReference type="NCBI Taxonomy" id="2763668"/>
    <lineage>
        <taxon>Bacteria</taxon>
        <taxon>Bacillati</taxon>
        <taxon>Bacillota</taxon>
        <taxon>Clostridia</taxon>
        <taxon>Lachnospirales</taxon>
        <taxon>Lachnospiraceae</taxon>
        <taxon>Jutongia</taxon>
    </lineage>
</organism>
<name>A0ABR7MZ59_9FIRM</name>
<gene>
    <name evidence="1" type="ORF">H8704_01750</name>
</gene>
<evidence type="ECO:0000313" key="1">
    <source>
        <dbReference type="EMBL" id="MBC8561365.1"/>
    </source>
</evidence>
<protein>
    <submittedName>
        <fullName evidence="1">Uncharacterized protein</fullName>
    </submittedName>
</protein>
<dbReference type="Proteomes" id="UP000606193">
    <property type="component" value="Unassembled WGS sequence"/>
</dbReference>
<comment type="caution">
    <text evidence="1">The sequence shown here is derived from an EMBL/GenBank/DDBJ whole genome shotgun (WGS) entry which is preliminary data.</text>
</comment>
<sequence>MQRWAGMHRQAQIRLRFQAELAYLLAQQFIDGAESMEELLTPVDAGKDAETYYIPAMLEAGGTTVGLRTGMILYPAGVRAHRLYLKTRTGKEAGYLSFRDDRLYHIVIPLLEQKRAQVKIEVSRKQDRKNTSGKSKYKNIDFWMRIPRETTGTFPESIDLKIENLLKQYESR</sequence>
<dbReference type="RefSeq" id="WP_249297046.1">
    <property type="nucleotide sequence ID" value="NZ_JACRSX010000001.1"/>
</dbReference>